<keyword evidence="2" id="KW-0378">Hydrolase</keyword>
<keyword evidence="1" id="KW-1133">Transmembrane helix</keyword>
<feature type="transmembrane region" description="Helical" evidence="1">
    <location>
        <begin position="213"/>
        <end position="232"/>
    </location>
</feature>
<feature type="transmembrane region" description="Helical" evidence="1">
    <location>
        <begin position="81"/>
        <end position="100"/>
    </location>
</feature>
<dbReference type="STRING" id="1121301.SAMN02745912_02089"/>
<feature type="transmembrane region" description="Helical" evidence="1">
    <location>
        <begin position="6"/>
        <end position="26"/>
    </location>
</feature>
<organism evidence="2 3">
    <name type="scientific">Paramaledivibacter caminithermalis (strain DSM 15212 / CIP 107654 / DViRD3)</name>
    <name type="common">Clostridium caminithermale</name>
    <dbReference type="NCBI Taxonomy" id="1121301"/>
    <lineage>
        <taxon>Bacteria</taxon>
        <taxon>Bacillati</taxon>
        <taxon>Bacillota</taxon>
        <taxon>Clostridia</taxon>
        <taxon>Peptostreptococcales</taxon>
        <taxon>Caminicellaceae</taxon>
        <taxon>Paramaledivibacter</taxon>
    </lineage>
</organism>
<dbReference type="RefSeq" id="WP_073149608.1">
    <property type="nucleotide sequence ID" value="NZ_FRAG01000023.1"/>
</dbReference>
<dbReference type="OrthoDB" id="5459053at2"/>
<dbReference type="Pfam" id="PF04307">
    <property type="entry name" value="YdjM"/>
    <property type="match status" value="1"/>
</dbReference>
<keyword evidence="1" id="KW-0812">Transmembrane</keyword>
<dbReference type="EMBL" id="FRAG01000023">
    <property type="protein sequence ID" value="SHK05438.1"/>
    <property type="molecule type" value="Genomic_DNA"/>
</dbReference>
<keyword evidence="1" id="KW-0472">Membrane</keyword>
<evidence type="ECO:0000256" key="1">
    <source>
        <dbReference type="SAM" id="Phobius"/>
    </source>
</evidence>
<proteinExistence type="predicted"/>
<evidence type="ECO:0000313" key="2">
    <source>
        <dbReference type="EMBL" id="SHK05438.1"/>
    </source>
</evidence>
<dbReference type="AlphaFoldDB" id="A0A1M6PBW7"/>
<dbReference type="InterPro" id="IPR007404">
    <property type="entry name" value="YdjM-like"/>
</dbReference>
<sequence>MMGRTHYTLGILYYLLFCMIPIFTMVKFSSLKEIVIGILAASIGAVFPDADSDHSLINNKNPIFRTSNRVVNHYKQLLKKIFAIVFFGIPATFMAFYMYYYKNYSVVLMIFTFILIILSIKGAAVGEKIYIPIFTEGLRAINSGAARAKKIFMMIVYLSAGITCIYLSKGSVDGIIWGLIFIIIAIFPHRTFLHSPEGIILATIGVKYLEKRIMFANISTAFFIGYFSHLYLADIFTSSGVPISTIPLILRKTKLHSKFKRYKTYMIVYTILNKKLSIPLIKTGSKWGSVLEGIYVFVLFILLFSLIINNKGFT</sequence>
<name>A0A1M6PBW7_PARC5</name>
<feature type="transmembrane region" description="Helical" evidence="1">
    <location>
        <begin position="151"/>
        <end position="168"/>
    </location>
</feature>
<reference evidence="2 3" key="1">
    <citation type="submission" date="2016-11" db="EMBL/GenBank/DDBJ databases">
        <authorList>
            <person name="Jaros S."/>
            <person name="Januszkiewicz K."/>
            <person name="Wedrychowicz H."/>
        </authorList>
    </citation>
    <scope>NUCLEOTIDE SEQUENCE [LARGE SCALE GENOMIC DNA]</scope>
    <source>
        <strain evidence="2 3">DSM 15212</strain>
    </source>
</reference>
<feature type="transmembrane region" description="Helical" evidence="1">
    <location>
        <begin position="106"/>
        <end position="130"/>
    </location>
</feature>
<keyword evidence="3" id="KW-1185">Reference proteome</keyword>
<protein>
    <submittedName>
        <fullName evidence="2">LexA-binding, inner membrane-associated putative hydrolase</fullName>
    </submittedName>
</protein>
<accession>A0A1M6PBW7</accession>
<feature type="transmembrane region" description="Helical" evidence="1">
    <location>
        <begin position="287"/>
        <end position="308"/>
    </location>
</feature>
<gene>
    <name evidence="2" type="ORF">SAMN02745912_02089</name>
</gene>
<dbReference type="GO" id="GO:0016787">
    <property type="term" value="F:hydrolase activity"/>
    <property type="evidence" value="ECO:0007669"/>
    <property type="project" value="UniProtKB-KW"/>
</dbReference>
<feature type="transmembrane region" description="Helical" evidence="1">
    <location>
        <begin position="174"/>
        <end position="193"/>
    </location>
</feature>
<evidence type="ECO:0000313" key="3">
    <source>
        <dbReference type="Proteomes" id="UP000184465"/>
    </source>
</evidence>
<dbReference type="Proteomes" id="UP000184465">
    <property type="component" value="Unassembled WGS sequence"/>
</dbReference>